<dbReference type="InterPro" id="IPR001902">
    <property type="entry name" value="SLC26A/SulP_fam"/>
</dbReference>
<evidence type="ECO:0000313" key="8">
    <source>
        <dbReference type="Proteomes" id="UP000281406"/>
    </source>
</evidence>
<dbReference type="GO" id="GO:0008271">
    <property type="term" value="F:secondary active sulfate transmembrane transporter activity"/>
    <property type="evidence" value="ECO:0007669"/>
    <property type="project" value="InterPro"/>
</dbReference>
<dbReference type="InterPro" id="IPR036513">
    <property type="entry name" value="STAS_dom_sf"/>
</dbReference>
<evidence type="ECO:0000256" key="4">
    <source>
        <dbReference type="ARBA" id="ARBA00023136"/>
    </source>
</evidence>
<keyword evidence="3 5" id="KW-1133">Transmembrane helix</keyword>
<organism evidence="7 8">
    <name type="scientific">Anabarilius grahami</name>
    <name type="common">Kanglang fish</name>
    <name type="synonym">Barilius grahami</name>
    <dbReference type="NCBI Taxonomy" id="495550"/>
    <lineage>
        <taxon>Eukaryota</taxon>
        <taxon>Metazoa</taxon>
        <taxon>Chordata</taxon>
        <taxon>Craniata</taxon>
        <taxon>Vertebrata</taxon>
        <taxon>Euteleostomi</taxon>
        <taxon>Actinopterygii</taxon>
        <taxon>Neopterygii</taxon>
        <taxon>Teleostei</taxon>
        <taxon>Ostariophysi</taxon>
        <taxon>Cypriniformes</taxon>
        <taxon>Xenocyprididae</taxon>
        <taxon>Xenocypridinae</taxon>
        <taxon>Xenocypridinae incertae sedis</taxon>
        <taxon>Anabarilius</taxon>
    </lineage>
</organism>
<evidence type="ECO:0000259" key="6">
    <source>
        <dbReference type="PROSITE" id="PS50801"/>
    </source>
</evidence>
<dbReference type="InterPro" id="IPR011547">
    <property type="entry name" value="SLC26A/SulP_dom"/>
</dbReference>
<dbReference type="CDD" id="cd07042">
    <property type="entry name" value="STAS_SulP_like_sulfate_transporter"/>
    <property type="match status" value="1"/>
</dbReference>
<dbReference type="PROSITE" id="PS50801">
    <property type="entry name" value="STAS"/>
    <property type="match status" value="1"/>
</dbReference>
<dbReference type="EMBL" id="RJVU01027559">
    <property type="protein sequence ID" value="ROL49167.1"/>
    <property type="molecule type" value="Genomic_DNA"/>
</dbReference>
<dbReference type="OrthoDB" id="288203at2759"/>
<dbReference type="SUPFAM" id="SSF52091">
    <property type="entry name" value="SpoIIaa-like"/>
    <property type="match status" value="1"/>
</dbReference>
<dbReference type="Pfam" id="PF01740">
    <property type="entry name" value="STAS"/>
    <property type="match status" value="1"/>
</dbReference>
<reference evidence="7 8" key="1">
    <citation type="submission" date="2018-10" db="EMBL/GenBank/DDBJ databases">
        <title>Genome assembly for a Yunnan-Guizhou Plateau 3E fish, Anabarilius grahami (Regan), and its evolutionary and genetic applications.</title>
        <authorList>
            <person name="Jiang W."/>
        </authorList>
    </citation>
    <scope>NUCLEOTIDE SEQUENCE [LARGE SCALE GENOMIC DNA]</scope>
    <source>
        <strain evidence="7">AG-KIZ</strain>
        <tissue evidence="7">Muscle</tissue>
    </source>
</reference>
<keyword evidence="2 5" id="KW-0812">Transmembrane</keyword>
<name>A0A3N0YSI4_ANAGA</name>
<dbReference type="Proteomes" id="UP000281406">
    <property type="component" value="Unassembled WGS sequence"/>
</dbReference>
<keyword evidence="8" id="KW-1185">Reference proteome</keyword>
<gene>
    <name evidence="7" type="ORF">DPX16_16782</name>
</gene>
<keyword evidence="4 5" id="KW-0472">Membrane</keyword>
<evidence type="ECO:0000256" key="3">
    <source>
        <dbReference type="ARBA" id="ARBA00022989"/>
    </source>
</evidence>
<feature type="domain" description="STAS" evidence="6">
    <location>
        <begin position="133"/>
        <end position="219"/>
    </location>
</feature>
<evidence type="ECO:0000313" key="7">
    <source>
        <dbReference type="EMBL" id="ROL49167.1"/>
    </source>
</evidence>
<evidence type="ECO:0000256" key="2">
    <source>
        <dbReference type="ARBA" id="ARBA00022692"/>
    </source>
</evidence>
<feature type="transmembrane region" description="Helical" evidence="5">
    <location>
        <begin position="99"/>
        <end position="123"/>
    </location>
</feature>
<dbReference type="GO" id="GO:0016020">
    <property type="term" value="C:membrane"/>
    <property type="evidence" value="ECO:0007669"/>
    <property type="project" value="UniProtKB-SubCell"/>
</dbReference>
<evidence type="ECO:0000256" key="5">
    <source>
        <dbReference type="SAM" id="Phobius"/>
    </source>
</evidence>
<evidence type="ECO:0000256" key="1">
    <source>
        <dbReference type="ARBA" id="ARBA00004141"/>
    </source>
</evidence>
<proteinExistence type="predicted"/>
<dbReference type="PANTHER" id="PTHR11814">
    <property type="entry name" value="SULFATE TRANSPORTER"/>
    <property type="match status" value="1"/>
</dbReference>
<accession>A0A3N0YSI4</accession>
<dbReference type="AlphaFoldDB" id="A0A3N0YSI4"/>
<comment type="caution">
    <text evidence="7">The sequence shown here is derived from an EMBL/GenBank/DDBJ whole genome shotgun (WGS) entry which is preliminary data.</text>
</comment>
<dbReference type="Gene3D" id="3.30.750.24">
    <property type="entry name" value="STAS domain"/>
    <property type="match status" value="1"/>
</dbReference>
<dbReference type="InterPro" id="IPR002645">
    <property type="entry name" value="STAS_dom"/>
</dbReference>
<dbReference type="InterPro" id="IPR018045">
    <property type="entry name" value="S04_transporter_CS"/>
</dbReference>
<protein>
    <submittedName>
        <fullName evidence="7">Sulfate transporter</fullName>
    </submittedName>
</protein>
<dbReference type="PROSITE" id="PS01130">
    <property type="entry name" value="SLC26A"/>
    <property type="match status" value="1"/>
</dbReference>
<comment type="subcellular location">
    <subcellularLocation>
        <location evidence="1">Membrane</location>
        <topology evidence="1">Multi-pass membrane protein</topology>
    </subcellularLocation>
</comment>
<dbReference type="Pfam" id="PF00916">
    <property type="entry name" value="Sulfate_transp"/>
    <property type="match status" value="1"/>
</dbReference>
<sequence length="243" mass="27016">MDNQRLSQSENFNPNPVYGLNEVELDIQGQRRWKAHRTIWEKLKEESRCSGTRLKSCFLSIAPLLSWLPQYSLRKNAVGDVISGISVGIMHLPQGMANALLAAVPPVFGLYSSFYPVLIYFIFGTSKHISVGKYTYALQVPDVTVFSSYNPLYYANADQTFTSLKQAVSKGIKENPTVNPPDQQGTQSAQHCVILELSGVTFMDSVAMGTFKSVLQDFENTQTSFFCAACPGYTSHTYSHTLT</sequence>